<dbReference type="GO" id="GO:1904263">
    <property type="term" value="P:positive regulation of TORC1 signaling"/>
    <property type="evidence" value="ECO:0007669"/>
    <property type="project" value="TreeGrafter"/>
</dbReference>
<comment type="subcellular location">
    <subcellularLocation>
        <location evidence="1">Nucleus envelope</location>
    </subcellularLocation>
</comment>
<comment type="similarity">
    <text evidence="2">Belongs to the WD repeat SEC13 family.</text>
</comment>
<keyword evidence="5" id="KW-0677">Repeat</keyword>
<dbReference type="InterPro" id="IPR015943">
    <property type="entry name" value="WD40/YVTN_repeat-like_dom_sf"/>
</dbReference>
<organism evidence="9 10">
    <name type="scientific">Chara braunii</name>
    <name type="common">Braun's stonewort</name>
    <dbReference type="NCBI Taxonomy" id="69332"/>
    <lineage>
        <taxon>Eukaryota</taxon>
        <taxon>Viridiplantae</taxon>
        <taxon>Streptophyta</taxon>
        <taxon>Charophyceae</taxon>
        <taxon>Charales</taxon>
        <taxon>Characeae</taxon>
        <taxon>Chara</taxon>
    </lineage>
</organism>
<name>A0A388L750_CHABU</name>
<feature type="repeat" description="WD" evidence="8">
    <location>
        <begin position="188"/>
        <end position="220"/>
    </location>
</feature>
<keyword evidence="10" id="KW-1185">Reference proteome</keyword>
<dbReference type="PANTHER" id="PTHR11024:SF3">
    <property type="entry name" value="NUCLEOPORIN SEH1"/>
    <property type="match status" value="1"/>
</dbReference>
<dbReference type="OrthoDB" id="364224at2759"/>
<evidence type="ECO:0000256" key="5">
    <source>
        <dbReference type="ARBA" id="ARBA00022737"/>
    </source>
</evidence>
<dbReference type="GO" id="GO:0015031">
    <property type="term" value="P:protein transport"/>
    <property type="evidence" value="ECO:0007669"/>
    <property type="project" value="UniProtKB-KW"/>
</dbReference>
<evidence type="ECO:0000256" key="3">
    <source>
        <dbReference type="ARBA" id="ARBA00022448"/>
    </source>
</evidence>
<dbReference type="PROSITE" id="PS50294">
    <property type="entry name" value="WD_REPEATS_REGION"/>
    <property type="match status" value="1"/>
</dbReference>
<accession>A0A388L750</accession>
<comment type="caution">
    <text evidence="9">The sequence shown here is derived from an EMBL/GenBank/DDBJ whole genome shotgun (WGS) entry which is preliminary data.</text>
</comment>
<evidence type="ECO:0000256" key="4">
    <source>
        <dbReference type="ARBA" id="ARBA00022574"/>
    </source>
</evidence>
<dbReference type="GO" id="GO:0005198">
    <property type="term" value="F:structural molecule activity"/>
    <property type="evidence" value="ECO:0007669"/>
    <property type="project" value="InterPro"/>
</dbReference>
<proteinExistence type="inferred from homology"/>
<gene>
    <name evidence="9" type="ORF">CBR_g26176</name>
</gene>
<evidence type="ECO:0000256" key="7">
    <source>
        <dbReference type="ARBA" id="ARBA00023242"/>
    </source>
</evidence>
<protein>
    <submittedName>
        <fullName evidence="9">Uncharacterized protein</fullName>
    </submittedName>
</protein>
<dbReference type="AlphaFoldDB" id="A0A388L750"/>
<dbReference type="InterPro" id="IPR036322">
    <property type="entry name" value="WD40_repeat_dom_sf"/>
</dbReference>
<dbReference type="SUPFAM" id="SSF50978">
    <property type="entry name" value="WD40 repeat-like"/>
    <property type="match status" value="1"/>
</dbReference>
<dbReference type="STRING" id="69332.A0A388L750"/>
<evidence type="ECO:0000256" key="6">
    <source>
        <dbReference type="ARBA" id="ARBA00022927"/>
    </source>
</evidence>
<dbReference type="Gene3D" id="2.130.10.10">
    <property type="entry name" value="YVTN repeat-like/Quinoprotein amine dehydrogenase"/>
    <property type="match status" value="1"/>
</dbReference>
<dbReference type="Pfam" id="PF00400">
    <property type="entry name" value="WD40"/>
    <property type="match status" value="1"/>
</dbReference>
<keyword evidence="3" id="KW-0813">Transport</keyword>
<dbReference type="InterPro" id="IPR001680">
    <property type="entry name" value="WD40_rpt"/>
</dbReference>
<dbReference type="EMBL" id="BFEA01000287">
    <property type="protein sequence ID" value="GBG78140.1"/>
    <property type="molecule type" value="Genomic_DNA"/>
</dbReference>
<evidence type="ECO:0000256" key="2">
    <source>
        <dbReference type="ARBA" id="ARBA00010102"/>
    </source>
</evidence>
<sequence length="249" mass="27505">MQDRLITNISREHRKQSLILNLYQKHQWDNGLDFPRKVQSSCTAQNKNDAAKAEFSVLPKGKDVRRDLAPPCLGIVVSWNTSPLVAGLGGPPTMVVGWRCESAELSGAKIWEYSDAFQRWHAVADIFVQGEEPLAANDIAWAPNLGRLFDLIGVGSVDGISIWRVDYPSYSDPSYADGCPIVKRVAHFRNHQAEVWKVEWDMTGTTLASSGDDGTVRCWKADVAGTWYQRAIVGGAKDLEELQGDGMSG</sequence>
<dbReference type="PANTHER" id="PTHR11024">
    <property type="entry name" value="NUCLEAR PORE COMPLEX PROTEIN SEC13 / SEH1 FAMILY MEMBER"/>
    <property type="match status" value="1"/>
</dbReference>
<keyword evidence="7" id="KW-0539">Nucleus</keyword>
<dbReference type="Gramene" id="GBG78140">
    <property type="protein sequence ID" value="GBG78140"/>
    <property type="gene ID" value="CBR_g26176"/>
</dbReference>
<dbReference type="GO" id="GO:0031080">
    <property type="term" value="C:nuclear pore outer ring"/>
    <property type="evidence" value="ECO:0007669"/>
    <property type="project" value="TreeGrafter"/>
</dbReference>
<evidence type="ECO:0000256" key="1">
    <source>
        <dbReference type="ARBA" id="ARBA00004259"/>
    </source>
</evidence>
<evidence type="ECO:0000313" key="10">
    <source>
        <dbReference type="Proteomes" id="UP000265515"/>
    </source>
</evidence>
<keyword evidence="6" id="KW-0653">Protein transport</keyword>
<dbReference type="GO" id="GO:0035859">
    <property type="term" value="C:Seh1-associated complex"/>
    <property type="evidence" value="ECO:0007669"/>
    <property type="project" value="TreeGrafter"/>
</dbReference>
<evidence type="ECO:0000256" key="8">
    <source>
        <dbReference type="PROSITE-ProRule" id="PRU00221"/>
    </source>
</evidence>
<reference evidence="9 10" key="1">
    <citation type="journal article" date="2018" name="Cell">
        <title>The Chara Genome: Secondary Complexity and Implications for Plant Terrestrialization.</title>
        <authorList>
            <person name="Nishiyama T."/>
            <person name="Sakayama H."/>
            <person name="Vries J.D."/>
            <person name="Buschmann H."/>
            <person name="Saint-Marcoux D."/>
            <person name="Ullrich K.K."/>
            <person name="Haas F.B."/>
            <person name="Vanderstraeten L."/>
            <person name="Becker D."/>
            <person name="Lang D."/>
            <person name="Vosolsobe S."/>
            <person name="Rombauts S."/>
            <person name="Wilhelmsson P.K.I."/>
            <person name="Janitza P."/>
            <person name="Kern R."/>
            <person name="Heyl A."/>
            <person name="Rumpler F."/>
            <person name="Villalobos L.I.A.C."/>
            <person name="Clay J.M."/>
            <person name="Skokan R."/>
            <person name="Toyoda A."/>
            <person name="Suzuki Y."/>
            <person name="Kagoshima H."/>
            <person name="Schijlen E."/>
            <person name="Tajeshwar N."/>
            <person name="Catarino B."/>
            <person name="Hetherington A.J."/>
            <person name="Saltykova A."/>
            <person name="Bonnot C."/>
            <person name="Breuninger H."/>
            <person name="Symeonidi A."/>
            <person name="Radhakrishnan G.V."/>
            <person name="Van Nieuwerburgh F."/>
            <person name="Deforce D."/>
            <person name="Chang C."/>
            <person name="Karol K.G."/>
            <person name="Hedrich R."/>
            <person name="Ulvskov P."/>
            <person name="Glockner G."/>
            <person name="Delwiche C.F."/>
            <person name="Petrasek J."/>
            <person name="Van de Peer Y."/>
            <person name="Friml J."/>
            <person name="Beilby M."/>
            <person name="Dolan L."/>
            <person name="Kohara Y."/>
            <person name="Sugano S."/>
            <person name="Fujiyama A."/>
            <person name="Delaux P.-M."/>
            <person name="Quint M."/>
            <person name="TheiBen G."/>
            <person name="Hagemann M."/>
            <person name="Harholt J."/>
            <person name="Dunand C."/>
            <person name="Zachgo S."/>
            <person name="Langdale J."/>
            <person name="Maumus F."/>
            <person name="Straeten D.V.D."/>
            <person name="Gould S.B."/>
            <person name="Rensing S.A."/>
        </authorList>
    </citation>
    <scope>NUCLEOTIDE SEQUENCE [LARGE SCALE GENOMIC DNA]</scope>
    <source>
        <strain evidence="9 10">S276</strain>
    </source>
</reference>
<dbReference type="PROSITE" id="PS50082">
    <property type="entry name" value="WD_REPEATS_2"/>
    <property type="match status" value="1"/>
</dbReference>
<evidence type="ECO:0000313" key="9">
    <source>
        <dbReference type="EMBL" id="GBG78140.1"/>
    </source>
</evidence>
<keyword evidence="4 8" id="KW-0853">WD repeat</keyword>
<dbReference type="SMART" id="SM00320">
    <property type="entry name" value="WD40"/>
    <property type="match status" value="1"/>
</dbReference>
<dbReference type="InterPro" id="IPR037363">
    <property type="entry name" value="Sec13/Seh1_fam"/>
</dbReference>
<dbReference type="Proteomes" id="UP000265515">
    <property type="component" value="Unassembled WGS sequence"/>
</dbReference>
<dbReference type="GO" id="GO:0034198">
    <property type="term" value="P:cellular response to amino acid starvation"/>
    <property type="evidence" value="ECO:0007669"/>
    <property type="project" value="TreeGrafter"/>
</dbReference>